<gene>
    <name evidence="1" type="ORF">SPHA_79459</name>
</gene>
<evidence type="ECO:0000313" key="1">
    <source>
        <dbReference type="EMBL" id="CAE1330116.1"/>
    </source>
</evidence>
<comment type="caution">
    <text evidence="1">The sequence shown here is derived from an EMBL/GenBank/DDBJ whole genome shotgun (WGS) entry which is preliminary data.</text>
</comment>
<dbReference type="EMBL" id="CAHIKZ030005568">
    <property type="protein sequence ID" value="CAE1330116.1"/>
    <property type="molecule type" value="Genomic_DNA"/>
</dbReference>
<evidence type="ECO:0000313" key="2">
    <source>
        <dbReference type="Proteomes" id="UP000597762"/>
    </source>
</evidence>
<accession>A0A812EU47</accession>
<keyword evidence="2" id="KW-1185">Reference proteome</keyword>
<dbReference type="Proteomes" id="UP000597762">
    <property type="component" value="Unassembled WGS sequence"/>
</dbReference>
<reference evidence="1" key="1">
    <citation type="submission" date="2021-01" db="EMBL/GenBank/DDBJ databases">
        <authorList>
            <person name="Li R."/>
            <person name="Bekaert M."/>
        </authorList>
    </citation>
    <scope>NUCLEOTIDE SEQUENCE</scope>
    <source>
        <strain evidence="1">Farmed</strain>
    </source>
</reference>
<sequence>MCLLDIAVSLFILSPLIPYLSRKTERWFLITRLTSQPYLHTQRTISLSCSYSASQRYLHSLAKHQVPVFSAVVHDPWTTVRGRSIREFLRSSAAQISSAYNLPFRTSAMSPVICCRNTNLLDSSSPYSQSIRMFAPPTLFGVHRHRPTCVYVLIATPIFSVGLRHLTLKAIMLAIYQTIPKHIGVFFFYPQRLLLANILVSCAHSLPLLEKSTVPNFSRESC</sequence>
<proteinExistence type="predicted"/>
<organism evidence="1 2">
    <name type="scientific">Acanthosepion pharaonis</name>
    <name type="common">Pharaoh cuttlefish</name>
    <name type="synonym">Sepia pharaonis</name>
    <dbReference type="NCBI Taxonomy" id="158019"/>
    <lineage>
        <taxon>Eukaryota</taxon>
        <taxon>Metazoa</taxon>
        <taxon>Spiralia</taxon>
        <taxon>Lophotrochozoa</taxon>
        <taxon>Mollusca</taxon>
        <taxon>Cephalopoda</taxon>
        <taxon>Coleoidea</taxon>
        <taxon>Decapodiformes</taxon>
        <taxon>Sepiida</taxon>
        <taxon>Sepiina</taxon>
        <taxon>Sepiidae</taxon>
        <taxon>Acanthosepion</taxon>
    </lineage>
</organism>
<protein>
    <submittedName>
        <fullName evidence="1">Uncharacterized protein</fullName>
    </submittedName>
</protein>
<name>A0A812EU47_ACAPH</name>
<dbReference type="AlphaFoldDB" id="A0A812EU47"/>